<organism evidence="2 3">
    <name type="scientific">Caenorhabditis nigoni</name>
    <dbReference type="NCBI Taxonomy" id="1611254"/>
    <lineage>
        <taxon>Eukaryota</taxon>
        <taxon>Metazoa</taxon>
        <taxon>Ecdysozoa</taxon>
        <taxon>Nematoda</taxon>
        <taxon>Chromadorea</taxon>
        <taxon>Rhabditida</taxon>
        <taxon>Rhabditina</taxon>
        <taxon>Rhabditomorpha</taxon>
        <taxon>Rhabditoidea</taxon>
        <taxon>Rhabditidae</taxon>
        <taxon>Peloderinae</taxon>
        <taxon>Caenorhabditis</taxon>
    </lineage>
</organism>
<feature type="region of interest" description="Disordered" evidence="1">
    <location>
        <begin position="1"/>
        <end position="80"/>
    </location>
</feature>
<keyword evidence="3" id="KW-1185">Reference proteome</keyword>
<evidence type="ECO:0000313" key="3">
    <source>
        <dbReference type="Proteomes" id="UP000230233"/>
    </source>
</evidence>
<proteinExistence type="predicted"/>
<protein>
    <submittedName>
        <fullName evidence="2">Uncharacterized protein</fullName>
    </submittedName>
</protein>
<dbReference type="EMBL" id="PDUG01000013">
    <property type="protein sequence ID" value="PIC13438.1"/>
    <property type="molecule type" value="Genomic_DNA"/>
</dbReference>
<gene>
    <name evidence="2" type="ORF">B9Z55_027810</name>
</gene>
<accession>A0A2G5SEE8</accession>
<evidence type="ECO:0000256" key="1">
    <source>
        <dbReference type="SAM" id="MobiDB-lite"/>
    </source>
</evidence>
<sequence length="80" mass="8969">MPSSSTSTQRIDRLSSSSSSTFRRDDFRRHSTTTSSAKFSTISIGESVKLEEENGETPEKLVQEEDTVVKTEETRDLLPN</sequence>
<evidence type="ECO:0000313" key="2">
    <source>
        <dbReference type="EMBL" id="PIC13438.1"/>
    </source>
</evidence>
<comment type="caution">
    <text evidence="2">The sequence shown here is derived from an EMBL/GenBank/DDBJ whole genome shotgun (WGS) entry which is preliminary data.</text>
</comment>
<dbReference type="AlphaFoldDB" id="A0A2G5SEE8"/>
<reference evidence="3" key="1">
    <citation type="submission" date="2017-10" db="EMBL/GenBank/DDBJ databases">
        <title>Rapid genome shrinkage in a self-fertile nematode reveals novel sperm competition proteins.</title>
        <authorList>
            <person name="Yin D."/>
            <person name="Schwarz E.M."/>
            <person name="Thomas C.G."/>
            <person name="Felde R.L."/>
            <person name="Korf I.F."/>
            <person name="Cutter A.D."/>
            <person name="Schartner C.M."/>
            <person name="Ralston E.J."/>
            <person name="Meyer B.J."/>
            <person name="Haag E.S."/>
        </authorList>
    </citation>
    <scope>NUCLEOTIDE SEQUENCE [LARGE SCALE GENOMIC DNA]</scope>
    <source>
        <strain evidence="3">JU1422</strain>
    </source>
</reference>
<name>A0A2G5SEE8_9PELO</name>
<dbReference type="Proteomes" id="UP000230233">
    <property type="component" value="Unassembled WGS sequence"/>
</dbReference>
<feature type="compositionally biased region" description="Basic and acidic residues" evidence="1">
    <location>
        <begin position="48"/>
        <end position="80"/>
    </location>
</feature>